<dbReference type="InterPro" id="IPR009057">
    <property type="entry name" value="Homeodomain-like_sf"/>
</dbReference>
<dbReference type="EMBL" id="JAQQFM010000004">
    <property type="protein sequence ID" value="MFL9924571.1"/>
    <property type="molecule type" value="Genomic_DNA"/>
</dbReference>
<keyword evidence="1" id="KW-0805">Transcription regulation</keyword>
<dbReference type="Proteomes" id="UP001629246">
    <property type="component" value="Unassembled WGS sequence"/>
</dbReference>
<dbReference type="PROSITE" id="PS50977">
    <property type="entry name" value="HTH_TETR_2"/>
    <property type="match status" value="1"/>
</dbReference>
<dbReference type="RefSeq" id="WP_408157347.1">
    <property type="nucleotide sequence ID" value="NZ_JAQQFM010000004.1"/>
</dbReference>
<dbReference type="Pfam" id="PF16859">
    <property type="entry name" value="TetR_C_11"/>
    <property type="match status" value="1"/>
</dbReference>
<dbReference type="SUPFAM" id="SSF46689">
    <property type="entry name" value="Homeodomain-like"/>
    <property type="match status" value="1"/>
</dbReference>
<dbReference type="InterPro" id="IPR011075">
    <property type="entry name" value="TetR_C"/>
</dbReference>
<evidence type="ECO:0000256" key="2">
    <source>
        <dbReference type="ARBA" id="ARBA00023125"/>
    </source>
</evidence>
<keyword evidence="2 4" id="KW-0238">DNA-binding</keyword>
<reference evidence="6 7" key="1">
    <citation type="journal article" date="2024" name="Chem. Sci.">
        <title>Discovery of megapolipeptins by genome mining of a Burkholderiales bacteria collection.</title>
        <authorList>
            <person name="Paulo B.S."/>
            <person name="Recchia M.J.J."/>
            <person name="Lee S."/>
            <person name="Fergusson C.H."/>
            <person name="Romanowski S.B."/>
            <person name="Hernandez A."/>
            <person name="Krull N."/>
            <person name="Liu D.Y."/>
            <person name="Cavanagh H."/>
            <person name="Bos A."/>
            <person name="Gray C.A."/>
            <person name="Murphy B.T."/>
            <person name="Linington R.G."/>
            <person name="Eustaquio A.S."/>
        </authorList>
    </citation>
    <scope>NUCLEOTIDE SEQUENCE [LARGE SCALE GENOMIC DNA]</scope>
    <source>
        <strain evidence="6 7">RL21-008-BIB-A</strain>
    </source>
</reference>
<evidence type="ECO:0000256" key="1">
    <source>
        <dbReference type="ARBA" id="ARBA00023015"/>
    </source>
</evidence>
<dbReference type="SUPFAM" id="SSF48498">
    <property type="entry name" value="Tetracyclin repressor-like, C-terminal domain"/>
    <property type="match status" value="1"/>
</dbReference>
<keyword evidence="7" id="KW-1185">Reference proteome</keyword>
<evidence type="ECO:0000256" key="4">
    <source>
        <dbReference type="PROSITE-ProRule" id="PRU00335"/>
    </source>
</evidence>
<sequence length="220" mass="24639">MSESAKEPRWERRKQDRPQELLAAGLALFVERGYAATRLEDVAARAGVSKGTLYLYFENKESLFKSVVRANMLPLVDEAEDMVERHTGHSADLLRELILSWWGAVEHSGLVGISKLMMAEAGNFPELAQFYQAEVISRCDAVMVRMLERGAARGEFRSVDAEQMKKVIVAPILMLMLWSQSFGPCSIPPLDPQAYLASLIDLCLHGLLKPEHKPAQQQPD</sequence>
<dbReference type="PRINTS" id="PR00455">
    <property type="entry name" value="HTHTETR"/>
</dbReference>
<dbReference type="InterPro" id="IPR050109">
    <property type="entry name" value="HTH-type_TetR-like_transc_reg"/>
</dbReference>
<protein>
    <submittedName>
        <fullName evidence="6">TetR/AcrR family transcriptional regulator</fullName>
    </submittedName>
</protein>
<name>A0ABW9A811_9BURK</name>
<dbReference type="Pfam" id="PF00440">
    <property type="entry name" value="TetR_N"/>
    <property type="match status" value="1"/>
</dbReference>
<feature type="DNA-binding region" description="H-T-H motif" evidence="4">
    <location>
        <begin position="38"/>
        <end position="57"/>
    </location>
</feature>
<proteinExistence type="predicted"/>
<accession>A0ABW9A811</accession>
<dbReference type="InterPro" id="IPR036271">
    <property type="entry name" value="Tet_transcr_reg_TetR-rel_C_sf"/>
</dbReference>
<evidence type="ECO:0000259" key="5">
    <source>
        <dbReference type="PROSITE" id="PS50977"/>
    </source>
</evidence>
<dbReference type="Gene3D" id="1.10.10.60">
    <property type="entry name" value="Homeodomain-like"/>
    <property type="match status" value="1"/>
</dbReference>
<dbReference type="InterPro" id="IPR001647">
    <property type="entry name" value="HTH_TetR"/>
</dbReference>
<dbReference type="PANTHER" id="PTHR30055">
    <property type="entry name" value="HTH-TYPE TRANSCRIPTIONAL REGULATOR RUTR"/>
    <property type="match status" value="1"/>
</dbReference>
<keyword evidence="3" id="KW-0804">Transcription</keyword>
<dbReference type="Gene3D" id="1.10.357.10">
    <property type="entry name" value="Tetracycline Repressor, domain 2"/>
    <property type="match status" value="1"/>
</dbReference>
<gene>
    <name evidence="6" type="ORF">PQR62_09865</name>
</gene>
<evidence type="ECO:0000313" key="7">
    <source>
        <dbReference type="Proteomes" id="UP001629246"/>
    </source>
</evidence>
<organism evidence="6 7">
    <name type="scientific">Herbaspirillum lusitanum</name>
    <dbReference type="NCBI Taxonomy" id="213312"/>
    <lineage>
        <taxon>Bacteria</taxon>
        <taxon>Pseudomonadati</taxon>
        <taxon>Pseudomonadota</taxon>
        <taxon>Betaproteobacteria</taxon>
        <taxon>Burkholderiales</taxon>
        <taxon>Oxalobacteraceae</taxon>
        <taxon>Herbaspirillum</taxon>
    </lineage>
</organism>
<comment type="caution">
    <text evidence="6">The sequence shown here is derived from an EMBL/GenBank/DDBJ whole genome shotgun (WGS) entry which is preliminary data.</text>
</comment>
<feature type="domain" description="HTH tetR-type" evidence="5">
    <location>
        <begin position="15"/>
        <end position="75"/>
    </location>
</feature>
<evidence type="ECO:0000256" key="3">
    <source>
        <dbReference type="ARBA" id="ARBA00023163"/>
    </source>
</evidence>
<dbReference type="PANTHER" id="PTHR30055:SF223">
    <property type="entry name" value="HTH-TYPE TRANSCRIPTIONAL REGULATOR UIDR"/>
    <property type="match status" value="1"/>
</dbReference>
<evidence type="ECO:0000313" key="6">
    <source>
        <dbReference type="EMBL" id="MFL9924571.1"/>
    </source>
</evidence>